<proteinExistence type="predicted"/>
<dbReference type="SUPFAM" id="SSF50630">
    <property type="entry name" value="Acid proteases"/>
    <property type="match status" value="1"/>
</dbReference>
<dbReference type="CDD" id="cd09274">
    <property type="entry name" value="RNase_HI_RT_Ty3"/>
    <property type="match status" value="1"/>
</dbReference>
<dbReference type="InterPro" id="IPR021109">
    <property type="entry name" value="Peptidase_aspartic_dom_sf"/>
</dbReference>
<dbReference type="CDD" id="cd01647">
    <property type="entry name" value="RT_LTR"/>
    <property type="match status" value="1"/>
</dbReference>
<dbReference type="GO" id="GO:0003677">
    <property type="term" value="F:DNA binding"/>
    <property type="evidence" value="ECO:0007669"/>
    <property type="project" value="UniProtKB-KW"/>
</dbReference>
<evidence type="ECO:0000313" key="18">
    <source>
        <dbReference type="EMBL" id="CDS12578.1"/>
    </source>
</evidence>
<keyword evidence="12" id="KW-0238">DNA-binding</keyword>
<dbReference type="Pfam" id="PF00098">
    <property type="entry name" value="zf-CCHC"/>
    <property type="match status" value="1"/>
</dbReference>
<evidence type="ECO:0000256" key="6">
    <source>
        <dbReference type="ARBA" id="ARBA00022759"/>
    </source>
</evidence>
<dbReference type="InterPro" id="IPR012337">
    <property type="entry name" value="RNaseH-like_sf"/>
</dbReference>
<dbReference type="PANTHER" id="PTHR37984:SF5">
    <property type="entry name" value="PROTEIN NYNRIN-LIKE"/>
    <property type="match status" value="1"/>
</dbReference>
<keyword evidence="1" id="KW-0645">Protease</keyword>
<keyword evidence="11" id="KW-0695">RNA-directed DNA polymerase</keyword>
<dbReference type="InterPro" id="IPR000477">
    <property type="entry name" value="RT_dom"/>
</dbReference>
<feature type="domain" description="Integrase catalytic" evidence="17">
    <location>
        <begin position="1068"/>
        <end position="1229"/>
    </location>
</feature>
<keyword evidence="7" id="KW-0378">Hydrolase</keyword>
<evidence type="ECO:0000259" key="17">
    <source>
        <dbReference type="PROSITE" id="PS50994"/>
    </source>
</evidence>
<keyword evidence="4" id="KW-0540">Nuclease</keyword>
<dbReference type="GO" id="GO:0008270">
    <property type="term" value="F:zinc ion binding"/>
    <property type="evidence" value="ECO:0007669"/>
    <property type="project" value="UniProtKB-KW"/>
</dbReference>
<dbReference type="InterPro" id="IPR001878">
    <property type="entry name" value="Znf_CCHC"/>
</dbReference>
<evidence type="ECO:0000256" key="9">
    <source>
        <dbReference type="ARBA" id="ARBA00022884"/>
    </source>
</evidence>
<sequence>MFRPKLREPDTYHGTRTTHAAESWLRSVQRYAEVTGMDEVDRVQYAINLFRGEADTWWRTREIVGHHASTWNEFCKLVLDEFRPRNAYQTARDRLAALKQTGSVEEYVNDFRNIWLEIPTMTDDEALDRFVRGLADHVQVYVRTQFPTTTAEAEKIAFAYEGAMSLHPNAGNKTTLMTRPEPTRDIEYMDLDAVQTRHRRNDWRVSRTFSRRDNRMNQDLPRCYNCGGLGHMQRSCPSNLPGEWRYRPAQRLPNKDKALKDEARLPEEQLIDLAEEPNIENNKPTPDLELDMTHLKELNTIKESDLPLYSMACNGTPVTVLLDTGASTSYISPRVCKNMTHHLVQGREVETAGGHTMAIKSLVSFELSMADGYIHPWKAYVFDTKFDIILGRDWFKHVQPVPDWRHDTWQIKQGNHIHILTPSRKRQIPDLAYLLSHREIQRLSRSKAISEMYLFYTADKADKYDGTFDSLVHEYADVFKNELPGLPPDRDIEHVIDTGDAQPINRHPFKMSPLELDELRRQLAELQTLGLIEPSNSPWGAPVLFVRKKDGSMRLCIDYRALNAVTRRNAHPLPRIDECLERLGGARYFSSIDLKSGYHQVRIRPEDVPKTAFNTRYGAWQWKVLPFGLTNAPPTFQRMMNSVLGDYLDKFALVYLDDILIYSRTKEEHLKHVRMVLDRLRAHKLYANLKKCEFNKPELEFVGFQVSAQGILPSKSKVKAIQEWPTPTNVQEVRQFVGLASHYRRFIRGFSTIAAPLTDLTKGTGSKTRSIEWTPECQAAFEEIQSRMIQAPTLVPPNADKPFVIETDASDFGVGAVLLQEGDDGELHPLAFESKKLSPAERNYPAQERELLGILHALRSWRCFIEGRSYTVFTDHHPLKYFRSQRKPTPRLTRWIAEMELYDPDIQYKPGKDNHVPDILSRRDGAHCLSNESDMEPEYLYATRAIQESDWPKFYLRAEDKWPPSYADLLRKHRDQFVVRNDMVFRKVKVNNTLQEVRFAMFSRRADIVQEMHKAFGHPGMTTMYDLVRKRWWWPNMKEDIQEWLSQCSQCQLAAGADRNTHHAPMHLTEIPPAFSRWHLDFIGELPTTTNGNRWILVAVDYTTNWPIARAVPDATSEAIAKFIHEEIVMRFGCPEEIVSDRGANFMGKFLDHYLGRLKAKHNLTSAFHPRSNGKVERTNGILKSMLRKYVHGDIHRWDDFLDTALFACRIRKHRTTQMSPFFMVYGQEPKLPGDPLRPVITEEPKDDPQALVSSRLPTLRSLRDARAQAISRMQKDREKDKAQWDLLTKKQVFSVGDFVLLRHENKFGLEYNWRGPYKIVDRNLDTDIYKLHSMNGEAYKSWVHTDRLRPIHINKADGNPDTWYDPTATRARWRQLTDAANTIASVLVEGDQDFREGVLS</sequence>
<dbReference type="PROSITE" id="PS50994">
    <property type="entry name" value="INTEGRASE"/>
    <property type="match status" value="1"/>
</dbReference>
<keyword evidence="5" id="KW-0064">Aspartyl protease</keyword>
<evidence type="ECO:0000256" key="5">
    <source>
        <dbReference type="ARBA" id="ARBA00022750"/>
    </source>
</evidence>
<dbReference type="PROSITE" id="PS50158">
    <property type="entry name" value="ZF_CCHC"/>
    <property type="match status" value="1"/>
</dbReference>
<gene>
    <name evidence="18" type="ORF">LRAMOSA11498</name>
</gene>
<accession>A0A077X055</accession>
<dbReference type="Gene3D" id="3.30.420.10">
    <property type="entry name" value="Ribonuclease H-like superfamily/Ribonuclease H"/>
    <property type="match status" value="1"/>
</dbReference>
<dbReference type="GO" id="GO:0015074">
    <property type="term" value="P:DNA integration"/>
    <property type="evidence" value="ECO:0007669"/>
    <property type="project" value="UniProtKB-KW"/>
</dbReference>
<dbReference type="SMART" id="SM00343">
    <property type="entry name" value="ZnF_C2HC"/>
    <property type="match status" value="1"/>
</dbReference>
<protein>
    <recommendedName>
        <fullName evidence="19">Reverse transcriptase</fullName>
    </recommendedName>
</protein>
<dbReference type="InterPro" id="IPR043502">
    <property type="entry name" value="DNA/RNA_pol_sf"/>
</dbReference>
<feature type="domain" description="CCHC-type" evidence="15">
    <location>
        <begin position="222"/>
        <end position="238"/>
    </location>
</feature>
<dbReference type="Pfam" id="PF13975">
    <property type="entry name" value="gag-asp_proteas"/>
    <property type="match status" value="1"/>
</dbReference>
<keyword evidence="14" id="KW-0863">Zinc-finger</keyword>
<dbReference type="GO" id="GO:0005634">
    <property type="term" value="C:nucleus"/>
    <property type="evidence" value="ECO:0007669"/>
    <property type="project" value="UniProtKB-ARBA"/>
</dbReference>
<dbReference type="InterPro" id="IPR041577">
    <property type="entry name" value="RT_RNaseH_2"/>
</dbReference>
<evidence type="ECO:0000256" key="7">
    <source>
        <dbReference type="ARBA" id="ARBA00022801"/>
    </source>
</evidence>
<dbReference type="InterPro" id="IPR041588">
    <property type="entry name" value="Integrase_H2C2"/>
</dbReference>
<dbReference type="GO" id="GO:0004190">
    <property type="term" value="F:aspartic-type endopeptidase activity"/>
    <property type="evidence" value="ECO:0007669"/>
    <property type="project" value="UniProtKB-KW"/>
</dbReference>
<dbReference type="GO" id="GO:0003723">
    <property type="term" value="F:RNA binding"/>
    <property type="evidence" value="ECO:0007669"/>
    <property type="project" value="UniProtKB-KW"/>
</dbReference>
<dbReference type="GO" id="GO:0006508">
    <property type="term" value="P:proteolysis"/>
    <property type="evidence" value="ECO:0007669"/>
    <property type="project" value="UniProtKB-KW"/>
</dbReference>
<dbReference type="InterPro" id="IPR001584">
    <property type="entry name" value="Integrase_cat-core"/>
</dbReference>
<dbReference type="InterPro" id="IPR043128">
    <property type="entry name" value="Rev_trsase/Diguanyl_cyclase"/>
</dbReference>
<evidence type="ECO:0000259" key="15">
    <source>
        <dbReference type="PROSITE" id="PS50158"/>
    </source>
</evidence>
<keyword evidence="13" id="KW-0511">Multifunctional enzyme</keyword>
<dbReference type="Gene3D" id="2.40.70.10">
    <property type="entry name" value="Acid Proteases"/>
    <property type="match status" value="1"/>
</dbReference>
<dbReference type="OrthoDB" id="2275801at2759"/>
<reference evidence="18" key="1">
    <citation type="journal article" date="2014" name="Genome Announc.">
        <title>De novo whole-genome sequence and genome annotation of Lichtheimia ramosa.</title>
        <authorList>
            <person name="Linde J."/>
            <person name="Schwartze V."/>
            <person name="Binder U."/>
            <person name="Lass-Florl C."/>
            <person name="Voigt K."/>
            <person name="Horn F."/>
        </authorList>
    </citation>
    <scope>NUCLEOTIDE SEQUENCE</scope>
    <source>
        <strain evidence="18">JMRC FSU:6197</strain>
    </source>
</reference>
<dbReference type="SUPFAM" id="SSF57756">
    <property type="entry name" value="Retrovirus zinc finger-like domains"/>
    <property type="match status" value="1"/>
</dbReference>
<evidence type="ECO:0000256" key="4">
    <source>
        <dbReference type="ARBA" id="ARBA00022722"/>
    </source>
</evidence>
<dbReference type="SUPFAM" id="SSF53098">
    <property type="entry name" value="Ribonuclease H-like"/>
    <property type="match status" value="1"/>
</dbReference>
<evidence type="ECO:0000256" key="14">
    <source>
        <dbReference type="PROSITE-ProRule" id="PRU00047"/>
    </source>
</evidence>
<evidence type="ECO:0000256" key="2">
    <source>
        <dbReference type="ARBA" id="ARBA00022679"/>
    </source>
</evidence>
<dbReference type="FunFam" id="3.30.420.10:FF:000032">
    <property type="entry name" value="Retrovirus-related Pol polyprotein from transposon 297-like Protein"/>
    <property type="match status" value="1"/>
</dbReference>
<evidence type="ECO:0000256" key="11">
    <source>
        <dbReference type="ARBA" id="ARBA00022918"/>
    </source>
</evidence>
<dbReference type="Gene3D" id="3.10.20.370">
    <property type="match status" value="1"/>
</dbReference>
<keyword evidence="3" id="KW-0548">Nucleotidyltransferase</keyword>
<dbReference type="CDD" id="cd00303">
    <property type="entry name" value="retropepsin_like"/>
    <property type="match status" value="1"/>
</dbReference>
<dbReference type="Pfam" id="PF17921">
    <property type="entry name" value="Integrase_H2C2"/>
    <property type="match status" value="1"/>
</dbReference>
<dbReference type="FunFam" id="3.10.20.370:FF:000001">
    <property type="entry name" value="Retrovirus-related Pol polyprotein from transposon 17.6-like protein"/>
    <property type="match status" value="1"/>
</dbReference>
<dbReference type="GO" id="GO:0003964">
    <property type="term" value="F:RNA-directed DNA polymerase activity"/>
    <property type="evidence" value="ECO:0007669"/>
    <property type="project" value="UniProtKB-KW"/>
</dbReference>
<feature type="domain" description="Reverse transcriptase" evidence="16">
    <location>
        <begin position="527"/>
        <end position="706"/>
    </location>
</feature>
<evidence type="ECO:0000256" key="10">
    <source>
        <dbReference type="ARBA" id="ARBA00022908"/>
    </source>
</evidence>
<organism evidence="18">
    <name type="scientific">Lichtheimia ramosa</name>
    <dbReference type="NCBI Taxonomy" id="688394"/>
    <lineage>
        <taxon>Eukaryota</taxon>
        <taxon>Fungi</taxon>
        <taxon>Fungi incertae sedis</taxon>
        <taxon>Mucoromycota</taxon>
        <taxon>Mucoromycotina</taxon>
        <taxon>Mucoromycetes</taxon>
        <taxon>Mucorales</taxon>
        <taxon>Lichtheimiaceae</taxon>
        <taxon>Lichtheimia</taxon>
    </lineage>
</organism>
<keyword evidence="2" id="KW-0808">Transferase</keyword>
<dbReference type="InterPro" id="IPR036397">
    <property type="entry name" value="RNaseH_sf"/>
</dbReference>
<dbReference type="Pfam" id="PF00665">
    <property type="entry name" value="rve"/>
    <property type="match status" value="1"/>
</dbReference>
<evidence type="ECO:0000259" key="16">
    <source>
        <dbReference type="PROSITE" id="PS50878"/>
    </source>
</evidence>
<dbReference type="InterPro" id="IPR050951">
    <property type="entry name" value="Retrovirus_Pol_polyprotein"/>
</dbReference>
<dbReference type="PANTHER" id="PTHR37984">
    <property type="entry name" value="PROTEIN CBG26694"/>
    <property type="match status" value="1"/>
</dbReference>
<dbReference type="Pfam" id="PF17919">
    <property type="entry name" value="RT_RNaseH_2"/>
    <property type="match status" value="1"/>
</dbReference>
<keyword evidence="14" id="KW-0479">Metal-binding</keyword>
<evidence type="ECO:0008006" key="19">
    <source>
        <dbReference type="Google" id="ProtNLM"/>
    </source>
</evidence>
<dbReference type="InterPro" id="IPR005162">
    <property type="entry name" value="Retrotrans_gag_dom"/>
</dbReference>
<evidence type="ECO:0000256" key="1">
    <source>
        <dbReference type="ARBA" id="ARBA00022670"/>
    </source>
</evidence>
<dbReference type="PROSITE" id="PS00141">
    <property type="entry name" value="ASP_PROTEASE"/>
    <property type="match status" value="1"/>
</dbReference>
<dbReference type="EMBL" id="LK023361">
    <property type="protein sequence ID" value="CDS12578.1"/>
    <property type="molecule type" value="Genomic_DNA"/>
</dbReference>
<name>A0A077X055_9FUNG</name>
<evidence type="ECO:0000256" key="8">
    <source>
        <dbReference type="ARBA" id="ARBA00022842"/>
    </source>
</evidence>
<evidence type="ECO:0000256" key="3">
    <source>
        <dbReference type="ARBA" id="ARBA00022695"/>
    </source>
</evidence>
<dbReference type="FunFam" id="3.30.70.270:FF:000026">
    <property type="entry name" value="Transposon Ty3-G Gag-Pol polyprotein"/>
    <property type="match status" value="1"/>
</dbReference>
<dbReference type="SUPFAM" id="SSF56672">
    <property type="entry name" value="DNA/RNA polymerases"/>
    <property type="match status" value="1"/>
</dbReference>
<keyword evidence="14" id="KW-0862">Zinc</keyword>
<dbReference type="Pfam" id="PF03732">
    <property type="entry name" value="Retrotrans_gag"/>
    <property type="match status" value="1"/>
</dbReference>
<dbReference type="FunFam" id="1.10.340.70:FF:000001">
    <property type="entry name" value="Retrovirus-related Pol polyprotein from transposon gypsy-like Protein"/>
    <property type="match status" value="1"/>
</dbReference>
<dbReference type="Gene3D" id="4.10.60.10">
    <property type="entry name" value="Zinc finger, CCHC-type"/>
    <property type="match status" value="1"/>
</dbReference>
<dbReference type="Gene3D" id="3.10.10.10">
    <property type="entry name" value="HIV Type 1 Reverse Transcriptase, subunit A, domain 1"/>
    <property type="match status" value="1"/>
</dbReference>
<evidence type="ECO:0000256" key="12">
    <source>
        <dbReference type="ARBA" id="ARBA00023125"/>
    </source>
</evidence>
<dbReference type="InterPro" id="IPR036875">
    <property type="entry name" value="Znf_CCHC_sf"/>
</dbReference>
<dbReference type="GO" id="GO:0004519">
    <property type="term" value="F:endonuclease activity"/>
    <property type="evidence" value="ECO:0007669"/>
    <property type="project" value="UniProtKB-KW"/>
</dbReference>
<dbReference type="Gene3D" id="3.30.70.270">
    <property type="match status" value="2"/>
</dbReference>
<evidence type="ECO:0000256" key="13">
    <source>
        <dbReference type="ARBA" id="ARBA00023268"/>
    </source>
</evidence>
<keyword evidence="6" id="KW-0255">Endonuclease</keyword>
<keyword evidence="9" id="KW-0694">RNA-binding</keyword>
<dbReference type="Pfam" id="PF00078">
    <property type="entry name" value="RVT_1"/>
    <property type="match status" value="1"/>
</dbReference>
<dbReference type="InterPro" id="IPR001969">
    <property type="entry name" value="Aspartic_peptidase_AS"/>
</dbReference>
<dbReference type="PROSITE" id="PS50878">
    <property type="entry name" value="RT_POL"/>
    <property type="match status" value="1"/>
</dbReference>
<keyword evidence="8" id="KW-0460">Magnesium</keyword>
<keyword evidence="10" id="KW-0229">DNA integration</keyword>
<dbReference type="Gene3D" id="1.10.340.70">
    <property type="match status" value="1"/>
</dbReference>